<sequence length="65" mass="7088">MYYAYADIEGETLNAIKALEGEIGRPLIAVKPVALKPAEIEEPALDRLRALEARLGVTLVAVEPR</sequence>
<keyword evidence="2" id="KW-1185">Reference proteome</keyword>
<evidence type="ECO:0000313" key="2">
    <source>
        <dbReference type="Proteomes" id="UP000672602"/>
    </source>
</evidence>
<dbReference type="RefSeq" id="WP_210680536.1">
    <property type="nucleotide sequence ID" value="NZ_JAGMWN010000001.1"/>
</dbReference>
<evidence type="ECO:0000313" key="1">
    <source>
        <dbReference type="EMBL" id="MBP5855977.1"/>
    </source>
</evidence>
<organism evidence="1 2">
    <name type="scientific">Marivibrio halodurans</name>
    <dbReference type="NCBI Taxonomy" id="2039722"/>
    <lineage>
        <taxon>Bacteria</taxon>
        <taxon>Pseudomonadati</taxon>
        <taxon>Pseudomonadota</taxon>
        <taxon>Alphaproteobacteria</taxon>
        <taxon>Rhodospirillales</taxon>
        <taxon>Rhodospirillaceae</taxon>
        <taxon>Marivibrio</taxon>
    </lineage>
</organism>
<dbReference type="EMBL" id="JAGMWN010000001">
    <property type="protein sequence ID" value="MBP5855977.1"/>
    <property type="molecule type" value="Genomic_DNA"/>
</dbReference>
<reference evidence="1" key="1">
    <citation type="submission" date="2021-04" db="EMBL/GenBank/DDBJ databases">
        <authorList>
            <person name="Zhang D.-C."/>
        </authorList>
    </citation>
    <scope>NUCLEOTIDE SEQUENCE</scope>
    <source>
        <strain evidence="1">CGMCC 1.15697</strain>
    </source>
</reference>
<protein>
    <submittedName>
        <fullName evidence="1">Uncharacterized protein</fullName>
    </submittedName>
</protein>
<dbReference type="Proteomes" id="UP000672602">
    <property type="component" value="Unassembled WGS sequence"/>
</dbReference>
<accession>A0A8J7RWG9</accession>
<name>A0A8J7RWG9_9PROT</name>
<gene>
    <name evidence="1" type="ORF">KAJ83_03085</name>
</gene>
<comment type="caution">
    <text evidence="1">The sequence shown here is derived from an EMBL/GenBank/DDBJ whole genome shotgun (WGS) entry which is preliminary data.</text>
</comment>
<dbReference type="AlphaFoldDB" id="A0A8J7RWG9"/>
<proteinExistence type="predicted"/>